<evidence type="ECO:0000313" key="3">
    <source>
        <dbReference type="Proteomes" id="UP000230431"/>
    </source>
</evidence>
<feature type="transmembrane region" description="Helical" evidence="1">
    <location>
        <begin position="272"/>
        <end position="292"/>
    </location>
</feature>
<dbReference type="Proteomes" id="UP000230431">
    <property type="component" value="Unassembled WGS sequence"/>
</dbReference>
<keyword evidence="1" id="KW-0472">Membrane</keyword>
<protein>
    <recommendedName>
        <fullName evidence="4">DUF2157 domain-containing protein</fullName>
    </recommendedName>
</protein>
<sequence length="327" mass="35967">MNKEDLLRELSEQVKAGQITRTEVMARLSSPDSAELQSGKLVKNLSHFSVPKMLYILGAIIAIVGVITLVFRIWDDLGSAGRILITFGLGLMLAGTGSVLFEHKAEGYLGTIFHLIGGLLIPEGALVFLYELGGVDLMKVWPVTITFGVLFVCYLLLTLKQKHVILTLFALANGTIFTYLFAQALIYGGYQASGDFYAYLTMAVGASYLLLGQNFKLGWNQKLDSLLYFVGSAGIMVAGFSRIFDNSLWEILYLPLVFGAVFLSIYFKSRGILVTSTLALIAYMIYLTNEYFGQSVSWSVSLVITGFIIIGLGYLSIAINKKYLKAK</sequence>
<evidence type="ECO:0000313" key="2">
    <source>
        <dbReference type="EMBL" id="PIR45778.1"/>
    </source>
</evidence>
<feature type="transmembrane region" description="Helical" evidence="1">
    <location>
        <begin position="250"/>
        <end position="267"/>
    </location>
</feature>
<dbReference type="AlphaFoldDB" id="A0A2H0RGZ9"/>
<feature type="transmembrane region" description="Helical" evidence="1">
    <location>
        <begin position="80"/>
        <end position="101"/>
    </location>
</feature>
<feature type="transmembrane region" description="Helical" evidence="1">
    <location>
        <begin position="164"/>
        <end position="190"/>
    </location>
</feature>
<feature type="transmembrane region" description="Helical" evidence="1">
    <location>
        <begin position="298"/>
        <end position="319"/>
    </location>
</feature>
<keyword evidence="1" id="KW-0812">Transmembrane</keyword>
<name>A0A2H0RGZ9_9BACT</name>
<feature type="transmembrane region" description="Helical" evidence="1">
    <location>
        <begin position="108"/>
        <end position="128"/>
    </location>
</feature>
<comment type="caution">
    <text evidence="2">The sequence shown here is derived from an EMBL/GenBank/DDBJ whole genome shotgun (WGS) entry which is preliminary data.</text>
</comment>
<accession>A0A2H0RGZ9</accession>
<reference evidence="2 3" key="1">
    <citation type="submission" date="2017-09" db="EMBL/GenBank/DDBJ databases">
        <title>Depth-based differentiation of microbial function through sediment-hosted aquifers and enrichment of novel symbionts in the deep terrestrial subsurface.</title>
        <authorList>
            <person name="Probst A.J."/>
            <person name="Ladd B."/>
            <person name="Jarett J.K."/>
            <person name="Geller-Mcgrath D.E."/>
            <person name="Sieber C.M."/>
            <person name="Emerson J.B."/>
            <person name="Anantharaman K."/>
            <person name="Thomas B.C."/>
            <person name="Malmstrom R."/>
            <person name="Stieglmeier M."/>
            <person name="Klingl A."/>
            <person name="Woyke T."/>
            <person name="Ryan C.M."/>
            <person name="Banfield J.F."/>
        </authorList>
    </citation>
    <scope>NUCLEOTIDE SEQUENCE [LARGE SCALE GENOMIC DNA]</scope>
    <source>
        <strain evidence="2">CG10_big_fil_rev_8_21_14_0_10_49_38</strain>
    </source>
</reference>
<gene>
    <name evidence="2" type="ORF">COV08_03345</name>
</gene>
<dbReference type="EMBL" id="PCYK01000029">
    <property type="protein sequence ID" value="PIR45778.1"/>
    <property type="molecule type" value="Genomic_DNA"/>
</dbReference>
<keyword evidence="1" id="KW-1133">Transmembrane helix</keyword>
<feature type="transmembrane region" description="Helical" evidence="1">
    <location>
        <begin position="53"/>
        <end position="74"/>
    </location>
</feature>
<proteinExistence type="predicted"/>
<evidence type="ECO:0000256" key="1">
    <source>
        <dbReference type="SAM" id="Phobius"/>
    </source>
</evidence>
<organism evidence="2 3">
    <name type="scientific">Candidatus Vogelbacteria bacterium CG10_big_fil_rev_8_21_14_0_10_49_38</name>
    <dbReference type="NCBI Taxonomy" id="1975043"/>
    <lineage>
        <taxon>Bacteria</taxon>
        <taxon>Candidatus Vogeliibacteriota</taxon>
    </lineage>
</organism>
<feature type="transmembrane region" description="Helical" evidence="1">
    <location>
        <begin position="196"/>
        <end position="214"/>
    </location>
</feature>
<evidence type="ECO:0008006" key="4">
    <source>
        <dbReference type="Google" id="ProtNLM"/>
    </source>
</evidence>
<feature type="transmembrane region" description="Helical" evidence="1">
    <location>
        <begin position="140"/>
        <end position="157"/>
    </location>
</feature>
<feature type="transmembrane region" description="Helical" evidence="1">
    <location>
        <begin position="226"/>
        <end position="244"/>
    </location>
</feature>